<name>A0AAW2ILW5_9LAMI</name>
<comment type="caution">
    <text evidence="1">The sequence shown here is derived from an EMBL/GenBank/DDBJ whole genome shotgun (WGS) entry which is preliminary data.</text>
</comment>
<organism evidence="1">
    <name type="scientific">Sesamum angustifolium</name>
    <dbReference type="NCBI Taxonomy" id="2727405"/>
    <lineage>
        <taxon>Eukaryota</taxon>
        <taxon>Viridiplantae</taxon>
        <taxon>Streptophyta</taxon>
        <taxon>Embryophyta</taxon>
        <taxon>Tracheophyta</taxon>
        <taxon>Spermatophyta</taxon>
        <taxon>Magnoliopsida</taxon>
        <taxon>eudicotyledons</taxon>
        <taxon>Gunneridae</taxon>
        <taxon>Pentapetalae</taxon>
        <taxon>asterids</taxon>
        <taxon>lamiids</taxon>
        <taxon>Lamiales</taxon>
        <taxon>Pedaliaceae</taxon>
        <taxon>Sesamum</taxon>
    </lineage>
</organism>
<protein>
    <submittedName>
        <fullName evidence="1">Uncharacterized protein</fullName>
    </submittedName>
</protein>
<dbReference type="AlphaFoldDB" id="A0AAW2ILW5"/>
<sequence>MRQEECMVHISKKELQQMINASSRNGIAEYERKIVTSVVHEPVRRQLFKDRKVTVKDPREVTSRMEHKREPNLKRAMKWKSLIQDRVREENKGNWRSSNRRWRMLEGKLKGWGSR</sequence>
<gene>
    <name evidence="1" type="ORF">Sangu_2921600</name>
</gene>
<reference evidence="1" key="1">
    <citation type="submission" date="2020-06" db="EMBL/GenBank/DDBJ databases">
        <authorList>
            <person name="Li T."/>
            <person name="Hu X."/>
            <person name="Zhang T."/>
            <person name="Song X."/>
            <person name="Zhang H."/>
            <person name="Dai N."/>
            <person name="Sheng W."/>
            <person name="Hou X."/>
            <person name="Wei L."/>
        </authorList>
    </citation>
    <scope>NUCLEOTIDE SEQUENCE</scope>
    <source>
        <strain evidence="1">G01</strain>
        <tissue evidence="1">Leaf</tissue>
    </source>
</reference>
<dbReference type="EMBL" id="JACGWK010001771">
    <property type="protein sequence ID" value="KAL0282936.1"/>
    <property type="molecule type" value="Genomic_DNA"/>
</dbReference>
<proteinExistence type="predicted"/>
<evidence type="ECO:0000313" key="1">
    <source>
        <dbReference type="EMBL" id="KAL0282936.1"/>
    </source>
</evidence>
<accession>A0AAW2ILW5</accession>
<reference evidence="1" key="2">
    <citation type="journal article" date="2024" name="Plant">
        <title>Genomic evolution and insights into agronomic trait innovations of Sesamum species.</title>
        <authorList>
            <person name="Miao H."/>
            <person name="Wang L."/>
            <person name="Qu L."/>
            <person name="Liu H."/>
            <person name="Sun Y."/>
            <person name="Le M."/>
            <person name="Wang Q."/>
            <person name="Wei S."/>
            <person name="Zheng Y."/>
            <person name="Lin W."/>
            <person name="Duan Y."/>
            <person name="Cao H."/>
            <person name="Xiong S."/>
            <person name="Wang X."/>
            <person name="Wei L."/>
            <person name="Li C."/>
            <person name="Ma Q."/>
            <person name="Ju M."/>
            <person name="Zhao R."/>
            <person name="Li G."/>
            <person name="Mu C."/>
            <person name="Tian Q."/>
            <person name="Mei H."/>
            <person name="Zhang T."/>
            <person name="Gao T."/>
            <person name="Zhang H."/>
        </authorList>
    </citation>
    <scope>NUCLEOTIDE SEQUENCE</scope>
    <source>
        <strain evidence="1">G01</strain>
    </source>
</reference>